<dbReference type="Pfam" id="PF00397">
    <property type="entry name" value="WW"/>
    <property type="match status" value="1"/>
</dbReference>
<evidence type="ECO:0000256" key="1">
    <source>
        <dbReference type="ARBA" id="ARBA00022737"/>
    </source>
</evidence>
<dbReference type="SMART" id="SM00441">
    <property type="entry name" value="FF"/>
    <property type="match status" value="3"/>
</dbReference>
<dbReference type="SUPFAM" id="SSF81698">
    <property type="entry name" value="FF domain"/>
    <property type="match status" value="3"/>
</dbReference>
<feature type="compositionally biased region" description="Pro residues" evidence="2">
    <location>
        <begin position="132"/>
        <end position="162"/>
    </location>
</feature>
<feature type="compositionally biased region" description="Basic and acidic residues" evidence="2">
    <location>
        <begin position="809"/>
        <end position="843"/>
    </location>
</feature>
<reference evidence="4 5" key="1">
    <citation type="journal article" date="2024" name="Nat. Commun.">
        <title>Phylogenomics reveals the evolutionary origins of lichenization in chlorophyte algae.</title>
        <authorList>
            <person name="Puginier C."/>
            <person name="Libourel C."/>
            <person name="Otte J."/>
            <person name="Skaloud P."/>
            <person name="Haon M."/>
            <person name="Grisel S."/>
            <person name="Petersen M."/>
            <person name="Berrin J.G."/>
            <person name="Delaux P.M."/>
            <person name="Dal Grande F."/>
            <person name="Keller J."/>
        </authorList>
    </citation>
    <scope>NUCLEOTIDE SEQUENCE [LARGE SCALE GENOMIC DNA]</scope>
    <source>
        <strain evidence="4 5">SAG 2036</strain>
    </source>
</reference>
<dbReference type="SMART" id="SM00456">
    <property type="entry name" value="WW"/>
    <property type="match status" value="2"/>
</dbReference>
<gene>
    <name evidence="4" type="ORF">WJX73_002568</name>
</gene>
<dbReference type="Gene3D" id="2.20.70.10">
    <property type="match status" value="2"/>
</dbReference>
<dbReference type="Pfam" id="PF01846">
    <property type="entry name" value="FF"/>
    <property type="match status" value="2"/>
</dbReference>
<proteinExistence type="predicted"/>
<dbReference type="AlphaFoldDB" id="A0AAW1PBA4"/>
<dbReference type="GO" id="GO:0070063">
    <property type="term" value="F:RNA polymerase binding"/>
    <property type="evidence" value="ECO:0007669"/>
    <property type="project" value="InterPro"/>
</dbReference>
<feature type="region of interest" description="Disordered" evidence="2">
    <location>
        <begin position="263"/>
        <end position="389"/>
    </location>
</feature>
<dbReference type="GO" id="GO:0005634">
    <property type="term" value="C:nucleus"/>
    <property type="evidence" value="ECO:0007669"/>
    <property type="project" value="TreeGrafter"/>
</dbReference>
<feature type="region of interest" description="Disordered" evidence="2">
    <location>
        <begin position="212"/>
        <end position="248"/>
    </location>
</feature>
<feature type="domain" description="WW" evidence="3">
    <location>
        <begin position="195"/>
        <end position="222"/>
    </location>
</feature>
<feature type="region of interest" description="Disordered" evidence="2">
    <location>
        <begin position="785"/>
        <end position="843"/>
    </location>
</feature>
<feature type="region of interest" description="Disordered" evidence="2">
    <location>
        <begin position="1"/>
        <end position="191"/>
    </location>
</feature>
<dbReference type="GO" id="GO:0003712">
    <property type="term" value="F:transcription coregulator activity"/>
    <property type="evidence" value="ECO:0007669"/>
    <property type="project" value="TreeGrafter"/>
</dbReference>
<dbReference type="Gene3D" id="1.10.10.440">
    <property type="entry name" value="FF domain"/>
    <property type="match status" value="4"/>
</dbReference>
<keyword evidence="1" id="KW-0677">Repeat</keyword>
<dbReference type="EMBL" id="JALJOQ010000044">
    <property type="protein sequence ID" value="KAK9805328.1"/>
    <property type="molecule type" value="Genomic_DNA"/>
</dbReference>
<dbReference type="InterPro" id="IPR036517">
    <property type="entry name" value="FF_domain_sf"/>
</dbReference>
<dbReference type="InterPro" id="IPR045148">
    <property type="entry name" value="TCRG1-like"/>
</dbReference>
<feature type="region of interest" description="Disordered" evidence="2">
    <location>
        <begin position="606"/>
        <end position="650"/>
    </location>
</feature>
<evidence type="ECO:0000256" key="2">
    <source>
        <dbReference type="SAM" id="MobiDB-lite"/>
    </source>
</evidence>
<protein>
    <recommendedName>
        <fullName evidence="3">WW domain-containing protein</fullName>
    </recommendedName>
</protein>
<feature type="compositionally biased region" description="Pro residues" evidence="2">
    <location>
        <begin position="370"/>
        <end position="383"/>
    </location>
</feature>
<organism evidence="4 5">
    <name type="scientific">Symbiochloris irregularis</name>
    <dbReference type="NCBI Taxonomy" id="706552"/>
    <lineage>
        <taxon>Eukaryota</taxon>
        <taxon>Viridiplantae</taxon>
        <taxon>Chlorophyta</taxon>
        <taxon>core chlorophytes</taxon>
        <taxon>Trebouxiophyceae</taxon>
        <taxon>Trebouxiales</taxon>
        <taxon>Trebouxiaceae</taxon>
        <taxon>Symbiochloris</taxon>
    </lineage>
</organism>
<comment type="caution">
    <text evidence="4">The sequence shown here is derived from an EMBL/GenBank/DDBJ whole genome shotgun (WGS) entry which is preliminary data.</text>
</comment>
<dbReference type="PRINTS" id="PR01217">
    <property type="entry name" value="PRICHEXTENSN"/>
</dbReference>
<dbReference type="CDD" id="cd00201">
    <property type="entry name" value="WW"/>
    <property type="match status" value="2"/>
</dbReference>
<dbReference type="PANTHER" id="PTHR15377:SF3">
    <property type="entry name" value="WW DOMAIN-CONTAINING PROTEIN"/>
    <property type="match status" value="1"/>
</dbReference>
<name>A0AAW1PBA4_9CHLO</name>
<sequence length="843" mass="92090">MDDRRAQQYHDDQRRRGAGAHAHQQGLGFGHPPAGGLPQPPHARPFAPPGPHAHRPPPHLGAQPFFPLGPGGPPGGPPPQQFPPQRPVPPGQYPGPPPPGAGARPLPGPPQHRPQGAPMPGQPLPYGAPAYLPGPPGGAHPMMPGPGLPPRGAFPPPGPAPPSFMAQPGVPQYPPRPGPSAGGQKAPNAADAKAWMVHKTADGQVYYHNTATQESSWTKPEGFAGDADTAAGPPVPVSQQRVPRTDWSRVTCRDGQVYYFNADTKETSWAVPEEVEARKATATASAAKPQDEANRSPAASAGPSAQSTSEGPAPPFIGRDQHMPGTTLPFTSRDPPGQAAVLQQQVPPDSFFPGPPSQQGPSALTQQQAPPRPAVAPPQQPSKPHPDTEAAFHVLLEEKGVTAFSRWERELPKLVTDPRFTAITQMKDRRQLFDAFCRGAAERHKRPKADRTRAARDAFMALLDEAAALLPSVTQNGKEDGEADGEAEPALEDATCGGRRLSAVTTWEQFQAAWQDDPRWKDCDEKLRHDFFEARTVPLRVAAAKEAEARKAALDSDFRALLAEKKVGPGMRWSSKVKDLLGRDPRYKALPRDQRESVFQAHVSELQASQEAEKKARQEQDSREEAARKRLQASGEEAERRRRRAAHSGAAQSFATLLNEVVKDPEARWHEWKPRLDRDPQGRATNPALDVRESERLFADHVLNLGKRACAAYVELLNEVLRPLLSAEGRGANEGDDSGAKHPALASFEGAERLLGQEPRFVRAPPRERESLWRRFVGEMVMEQRDPAAAEQRKARLPSRSNAPSSHAAGREDRRDRRERDAGGVDRAYQREYLEVDRKRMRR</sequence>
<feature type="compositionally biased region" description="Basic and acidic residues" evidence="2">
    <location>
        <begin position="785"/>
        <end position="794"/>
    </location>
</feature>
<dbReference type="SUPFAM" id="SSF51045">
    <property type="entry name" value="WW domain"/>
    <property type="match status" value="2"/>
</dbReference>
<evidence type="ECO:0000313" key="5">
    <source>
        <dbReference type="Proteomes" id="UP001465755"/>
    </source>
</evidence>
<dbReference type="PROSITE" id="PS50020">
    <property type="entry name" value="WW_DOMAIN_2"/>
    <property type="match status" value="2"/>
</dbReference>
<feature type="compositionally biased region" description="Basic and acidic residues" evidence="2">
    <location>
        <begin position="1"/>
        <end position="15"/>
    </location>
</feature>
<feature type="domain" description="WW" evidence="3">
    <location>
        <begin position="247"/>
        <end position="274"/>
    </location>
</feature>
<feature type="compositionally biased region" description="Basic and acidic residues" evidence="2">
    <location>
        <begin position="611"/>
        <end position="628"/>
    </location>
</feature>
<accession>A0AAW1PBA4</accession>
<feature type="compositionally biased region" description="Low complexity" evidence="2">
    <location>
        <begin position="295"/>
        <end position="309"/>
    </location>
</feature>
<dbReference type="PROSITE" id="PS01159">
    <property type="entry name" value="WW_DOMAIN_1"/>
    <property type="match status" value="2"/>
</dbReference>
<dbReference type="InterPro" id="IPR036020">
    <property type="entry name" value="WW_dom_sf"/>
</dbReference>
<dbReference type="Proteomes" id="UP001465755">
    <property type="component" value="Unassembled WGS sequence"/>
</dbReference>
<dbReference type="InterPro" id="IPR001202">
    <property type="entry name" value="WW_dom"/>
</dbReference>
<keyword evidence="5" id="KW-1185">Reference proteome</keyword>
<feature type="compositionally biased region" description="Pro residues" evidence="2">
    <location>
        <begin position="70"/>
        <end position="112"/>
    </location>
</feature>
<feature type="compositionally biased region" description="Pro residues" evidence="2">
    <location>
        <begin position="38"/>
        <end position="51"/>
    </location>
</feature>
<evidence type="ECO:0000313" key="4">
    <source>
        <dbReference type="EMBL" id="KAK9805328.1"/>
    </source>
</evidence>
<evidence type="ECO:0000259" key="3">
    <source>
        <dbReference type="PROSITE" id="PS50020"/>
    </source>
</evidence>
<dbReference type="InterPro" id="IPR002713">
    <property type="entry name" value="FF_domain"/>
</dbReference>
<dbReference type="PANTHER" id="PTHR15377">
    <property type="entry name" value="TRANSCRIPTION ELONGATION REGULATOR 1"/>
    <property type="match status" value="1"/>
</dbReference>